<feature type="region of interest" description="Disordered" evidence="1">
    <location>
        <begin position="136"/>
        <end position="169"/>
    </location>
</feature>
<sequence>MTSPTNSNKVNTPGTPPPIPNYTITPISAIAVSDVMDDSFHPQNTDANSQVSSPIPLPPPVPPRDGVSMRRSTSVCASHPHRVNAKGDSPQNITPQYHQKHSSILSDATRDSLEAHTKMILSDSCNSLSSTTYTKFSQHKPEIEQNDNSTKNNTKAKTLSSDDKRNRRRSLPSCNAVLGACCTKSIYTCRSIFFWLFLLIVVGAILPAVIFVIWLPSFVAQTVNLSNMVHESRAESIYQLVHTSMKLPRMFSHGFSSYTDTQTVTFGNTTDELERRWKSVWNAFSKSMYEWDYHVHYTYYTVPQDTDSWMRMVGVMGGSWQKHQIKPEYAIPPPLGSEPEHNSGFDHAKILRYHAGWGNESPTRLLGQNVINATTGQVTSWTTLNVTYDGGTNQYDIVRNTPLQYGWMSTSLWHCQSVAHTCMQMTGYFEKEFDSDGNLRGWHYIAYETPGFYSSFEDISKGNGITFLMEKASKKLLAVGSEQKTYYQKEDGSLAIHTYDTFPDSLVNVAGLRVIENVDHSIVNLPQQMGLTHRGKRYNVDAYYYEDGFGIQWYIISVTDEVESVAVPVVLGTMTGLASFIFIFLFILFGCLACLTVRRNMVSIIKNLRHIELMQLKEVRLRKPYTSEFAQITTALHHLKNRMQEYRAFLPNSILEASTTGSEINEVTTDDDTVSLSSNEDDDKKSQIAQETKKKRLSVQKKYIGSRTELDELGKSSFGFHNRDSLNASMDPRFNCNLQVRPMTLLVVEIHNVDVVLECLDWNQFTFQHGEYLASMTKISSAHKGSLDYFSHKYYGYYFKSPVLAAKAALKMEKRLNQLNQVGMEDYSNVPFLFSIGVATGETFIGTLGNQRMKNKIIFGESKKRAENLSKANQKWQTSVLCDQSTRHAIRDIVMTRPVTQIEMSLGRVDAFEVIEVIQHVQDEWMYEIQHELHNKRFELYEEGYKHLVANNLEEALRLFLQFRKDNPQDKVVGKMISSCNAQLIQARARRL</sequence>
<feature type="transmembrane region" description="Helical" evidence="2">
    <location>
        <begin position="192"/>
        <end position="215"/>
    </location>
</feature>
<accession>A0A7S1KLK0</accession>
<organism evidence="3">
    <name type="scientific">Percolomonas cosmopolitus</name>
    <dbReference type="NCBI Taxonomy" id="63605"/>
    <lineage>
        <taxon>Eukaryota</taxon>
        <taxon>Discoba</taxon>
        <taxon>Heterolobosea</taxon>
        <taxon>Tetramitia</taxon>
        <taxon>Eutetramitia</taxon>
        <taxon>Percolomonadidae</taxon>
        <taxon>Percolomonas</taxon>
    </lineage>
</organism>
<keyword evidence="2" id="KW-1133">Transmembrane helix</keyword>
<feature type="region of interest" description="Disordered" evidence="1">
    <location>
        <begin position="1"/>
        <end position="69"/>
    </location>
</feature>
<evidence type="ECO:0000256" key="1">
    <source>
        <dbReference type="SAM" id="MobiDB-lite"/>
    </source>
</evidence>
<dbReference type="EMBL" id="HBGD01000065">
    <property type="protein sequence ID" value="CAD9076818.1"/>
    <property type="molecule type" value="Transcribed_RNA"/>
</dbReference>
<feature type="region of interest" description="Disordered" evidence="1">
    <location>
        <begin position="668"/>
        <end position="691"/>
    </location>
</feature>
<evidence type="ECO:0000313" key="3">
    <source>
        <dbReference type="EMBL" id="CAD9076818.1"/>
    </source>
</evidence>
<dbReference type="AlphaFoldDB" id="A0A7S1KLK0"/>
<gene>
    <name evidence="3" type="ORF">PCOS0759_LOCUS49</name>
</gene>
<protein>
    <recommendedName>
        <fullName evidence="4">Guanylate cyclase domain-containing protein</fullName>
    </recommendedName>
</protein>
<feature type="transmembrane region" description="Helical" evidence="2">
    <location>
        <begin position="577"/>
        <end position="597"/>
    </location>
</feature>
<evidence type="ECO:0008006" key="4">
    <source>
        <dbReference type="Google" id="ProtNLM"/>
    </source>
</evidence>
<dbReference type="Gene3D" id="3.30.70.1230">
    <property type="entry name" value="Nucleotide cyclase"/>
    <property type="match status" value="1"/>
</dbReference>
<reference evidence="3" key="1">
    <citation type="submission" date="2021-01" db="EMBL/GenBank/DDBJ databases">
        <authorList>
            <person name="Corre E."/>
            <person name="Pelletier E."/>
            <person name="Niang G."/>
            <person name="Scheremetjew M."/>
            <person name="Finn R."/>
            <person name="Kale V."/>
            <person name="Holt S."/>
            <person name="Cochrane G."/>
            <person name="Meng A."/>
            <person name="Brown T."/>
            <person name="Cohen L."/>
        </authorList>
    </citation>
    <scope>NUCLEOTIDE SEQUENCE</scope>
    <source>
        <strain evidence="3">WS</strain>
    </source>
</reference>
<feature type="compositionally biased region" description="Polar residues" evidence="1">
    <location>
        <begin position="1"/>
        <end position="11"/>
    </location>
</feature>
<keyword evidence="2" id="KW-0472">Membrane</keyword>
<feature type="compositionally biased region" description="Polar residues" evidence="1">
    <location>
        <begin position="41"/>
        <end position="53"/>
    </location>
</feature>
<name>A0A7S1KLK0_9EUKA</name>
<dbReference type="SUPFAM" id="SSF55073">
    <property type="entry name" value="Nucleotide cyclase"/>
    <property type="match status" value="1"/>
</dbReference>
<feature type="compositionally biased region" description="Polar residues" evidence="1">
    <location>
        <begin position="146"/>
        <end position="159"/>
    </location>
</feature>
<evidence type="ECO:0000256" key="2">
    <source>
        <dbReference type="SAM" id="Phobius"/>
    </source>
</evidence>
<proteinExistence type="predicted"/>
<dbReference type="InterPro" id="IPR029787">
    <property type="entry name" value="Nucleotide_cyclase"/>
</dbReference>
<keyword evidence="2" id="KW-0812">Transmembrane</keyword>